<dbReference type="GO" id="GO:0003677">
    <property type="term" value="F:DNA binding"/>
    <property type="evidence" value="ECO:0007669"/>
    <property type="project" value="UniProtKB-UniRule"/>
</dbReference>
<dbReference type="NCBIfam" id="TIGR00595">
    <property type="entry name" value="priA"/>
    <property type="match status" value="1"/>
</dbReference>
<dbReference type="InterPro" id="IPR041236">
    <property type="entry name" value="PriA_C"/>
</dbReference>
<accession>A0A6G7B9J6</accession>
<dbReference type="GO" id="GO:0016787">
    <property type="term" value="F:hydrolase activity"/>
    <property type="evidence" value="ECO:0007669"/>
    <property type="project" value="UniProtKB-KW"/>
</dbReference>
<feature type="binding site" evidence="12">
    <location>
        <position position="511"/>
    </location>
    <ligand>
        <name>Zn(2+)</name>
        <dbReference type="ChEBI" id="CHEBI:29105"/>
        <label>2</label>
    </ligand>
</feature>
<evidence type="ECO:0000256" key="5">
    <source>
        <dbReference type="ARBA" id="ARBA00022801"/>
    </source>
</evidence>
<dbReference type="Pfam" id="PF18074">
    <property type="entry name" value="PriA_C"/>
    <property type="match status" value="1"/>
</dbReference>
<dbReference type="HAMAP" id="MF_00983">
    <property type="entry name" value="PriA"/>
    <property type="match status" value="1"/>
</dbReference>
<evidence type="ECO:0000256" key="10">
    <source>
        <dbReference type="ARBA" id="ARBA00023235"/>
    </source>
</evidence>
<evidence type="ECO:0000256" key="7">
    <source>
        <dbReference type="ARBA" id="ARBA00022833"/>
    </source>
</evidence>
<dbReference type="PANTHER" id="PTHR30580">
    <property type="entry name" value="PRIMOSOMAL PROTEIN N"/>
    <property type="match status" value="1"/>
</dbReference>
<dbReference type="GO" id="GO:0008270">
    <property type="term" value="F:zinc ion binding"/>
    <property type="evidence" value="ECO:0007669"/>
    <property type="project" value="UniProtKB-UniRule"/>
</dbReference>
<dbReference type="GO" id="GO:0006269">
    <property type="term" value="P:DNA replication, synthesis of primer"/>
    <property type="evidence" value="ECO:0007669"/>
    <property type="project" value="UniProtKB-KW"/>
</dbReference>
<comment type="subunit">
    <text evidence="12">Component of the replication restart primosome.</text>
</comment>
<dbReference type="InterPro" id="IPR006935">
    <property type="entry name" value="Helicase/UvrB_N"/>
</dbReference>
<dbReference type="Pfam" id="PF18319">
    <property type="entry name" value="Zn_ribbon_PriA"/>
    <property type="match status" value="1"/>
</dbReference>
<keyword evidence="7 12" id="KW-0862">Zinc</keyword>
<dbReference type="InterPro" id="IPR005259">
    <property type="entry name" value="PriA"/>
</dbReference>
<dbReference type="InterPro" id="IPR042115">
    <property type="entry name" value="PriA_3primeBD_sf"/>
</dbReference>
<evidence type="ECO:0000259" key="14">
    <source>
        <dbReference type="PROSITE" id="PS51194"/>
    </source>
</evidence>
<evidence type="ECO:0000256" key="1">
    <source>
        <dbReference type="ARBA" id="ARBA00022515"/>
    </source>
</evidence>
<comment type="function">
    <text evidence="12">Initiates the restart of stalled replication forks, which reloads the replicative helicase on sites other than the origin of replication. Recognizes and binds to abandoned replication forks and remodels them to uncover a helicase loading site. Promotes assembly of the primosome at these replication forks.</text>
</comment>
<keyword evidence="6 12" id="KW-0347">Helicase</keyword>
<comment type="catalytic activity">
    <reaction evidence="12">
        <text>Couples ATP hydrolysis with the unwinding of duplex DNA by translocating in the 3'-5' direction.</text>
        <dbReference type="EC" id="5.6.2.4"/>
    </reaction>
</comment>
<dbReference type="GO" id="GO:0006302">
    <property type="term" value="P:double-strand break repair"/>
    <property type="evidence" value="ECO:0007669"/>
    <property type="project" value="InterPro"/>
</dbReference>
<dbReference type="Pfam" id="PF00271">
    <property type="entry name" value="Helicase_C"/>
    <property type="match status" value="1"/>
</dbReference>
<dbReference type="SMART" id="SM00487">
    <property type="entry name" value="DEXDc"/>
    <property type="match status" value="1"/>
</dbReference>
<feature type="binding site" evidence="12">
    <location>
        <position position="502"/>
    </location>
    <ligand>
        <name>Zn(2+)</name>
        <dbReference type="ChEBI" id="CHEBI:29105"/>
        <label>1</label>
    </ligand>
</feature>
<dbReference type="EMBL" id="CP049228">
    <property type="protein sequence ID" value="QIH23956.1"/>
    <property type="molecule type" value="Genomic_DNA"/>
</dbReference>
<sequence>MFAEVIVDVAAKQTDKTFEYKIPSELKNVAVGSRVVVPFGRRKVQGFVVEIHAEANYQGELKELSLVLDDQIPLIPELVKLSEVLARKLFTYRISILQAMLPSMLKAGYKKNIVPLTDSARELPIFNGKAIDAATVRSNADILLINKLLATKAAKIDYVVKNKASHKKDVIYSISNSKKDYLEILANLRTNAFKQKILLNDIIENYESYPKRQQELANLGIKSDVLRNAVNNNWLQKQEVDVYRDPTAADMIHASKVVQLNAEQQAALDQINAQIVRKNAKTFLLEGITGSGKTEVYLHAIAECLKNNKSALMLVPEIALTPQMVNQVKSRFGKDVAVLHSALSEGEKYDEWCRIRNQETHVVVGARSAIFAPLTNIGLIIIDEEHEASYKQDNTPRYHARDVAILRSEYNHCPLVLGSATPSLYSRARAQKGVYQLLRLNNRANNKELPKVQIIDLKKAMFAGTQFDISVDMLNVIKKTIAKKEQVILLLNRRGFSNFMLCRECGYVLQCPNCDISLNYHKDINQMKCHYCGYEINKPYVCPKCHSKHIIFLGSGTQKIQEELINMIPNVRILRMDIDTTRKKGSYQKILSAFGQGQADILLGTQMIAKGLDFPNVTLVCVVNADIGLAVSNYNASEKTFDLLTQVAGRAGRADKEGLVLIQTYNPDHYAIKLASVQDYEQFYQSEMRYRYIGNYPPFYFTTLVSIVSHNEPLAAKQAFLIKRLLTKKLSQATIVLGPTPSAIGKINNQYFYQILVKYKKEPYLAETLSYIQNYAQDIAKNDINVYIDQEPENIM</sequence>
<keyword evidence="3 12" id="KW-0479">Metal-binding</keyword>
<evidence type="ECO:0000313" key="15">
    <source>
        <dbReference type="EMBL" id="QIH23956.1"/>
    </source>
</evidence>
<evidence type="ECO:0000256" key="2">
    <source>
        <dbReference type="ARBA" id="ARBA00022705"/>
    </source>
</evidence>
<evidence type="ECO:0000313" key="16">
    <source>
        <dbReference type="Proteomes" id="UP000501676"/>
    </source>
</evidence>
<dbReference type="Pfam" id="PF04851">
    <property type="entry name" value="ResIII"/>
    <property type="match status" value="1"/>
</dbReference>
<gene>
    <name evidence="12 15" type="primary">priA</name>
    <name evidence="15" type="ORF">G6Z83_04475</name>
</gene>
<dbReference type="InterPro" id="IPR027417">
    <property type="entry name" value="P-loop_NTPase"/>
</dbReference>
<feature type="domain" description="Helicase C-terminal" evidence="14">
    <location>
        <begin position="535"/>
        <end position="691"/>
    </location>
</feature>
<organism evidence="15 16">
    <name type="scientific">Lactobacillus iners</name>
    <dbReference type="NCBI Taxonomy" id="147802"/>
    <lineage>
        <taxon>Bacteria</taxon>
        <taxon>Bacillati</taxon>
        <taxon>Bacillota</taxon>
        <taxon>Bacilli</taxon>
        <taxon>Lactobacillales</taxon>
        <taxon>Lactobacillaceae</taxon>
        <taxon>Lactobacillus</taxon>
    </lineage>
</organism>
<evidence type="ECO:0000256" key="12">
    <source>
        <dbReference type="HAMAP-Rule" id="MF_00983"/>
    </source>
</evidence>
<dbReference type="EC" id="5.6.2.4" evidence="12"/>
<name>A0A6G7B9J6_9LACO</name>
<dbReference type="Proteomes" id="UP000501676">
    <property type="component" value="Chromosome"/>
</dbReference>
<evidence type="ECO:0000256" key="6">
    <source>
        <dbReference type="ARBA" id="ARBA00022806"/>
    </source>
</evidence>
<evidence type="ECO:0000256" key="8">
    <source>
        <dbReference type="ARBA" id="ARBA00022840"/>
    </source>
</evidence>
<dbReference type="GO" id="GO:0043138">
    <property type="term" value="F:3'-5' DNA helicase activity"/>
    <property type="evidence" value="ECO:0007669"/>
    <property type="project" value="UniProtKB-EC"/>
</dbReference>
<keyword evidence="5 12" id="KW-0378">Hydrolase</keyword>
<dbReference type="NCBIfam" id="NF004066">
    <property type="entry name" value="PRK05580.1-3"/>
    <property type="match status" value="1"/>
</dbReference>
<keyword evidence="1 12" id="KW-0639">Primosome</keyword>
<reference evidence="15 16" key="1">
    <citation type="submission" date="2020-02" db="EMBL/GenBank/DDBJ databases">
        <title>Complete genome sequences of six Lactobacillus iners strains isolated from the human vagina.</title>
        <authorList>
            <person name="France M.T."/>
            <person name="Rutt L."/>
            <person name="Narina S."/>
            <person name="Arbaugh S."/>
            <person name="Humphrys M.S."/>
            <person name="Ma B."/>
            <person name="Hayward M.R."/>
            <person name="Relman D."/>
            <person name="Kwon D.S."/>
            <person name="Ravel J."/>
        </authorList>
    </citation>
    <scope>NUCLEOTIDE SEQUENCE [LARGE SCALE GENOMIC DNA]</scope>
    <source>
        <strain evidence="15 16">C0210C1</strain>
    </source>
</reference>
<comment type="catalytic activity">
    <reaction evidence="11 12">
        <text>ATP + H2O = ADP + phosphate + H(+)</text>
        <dbReference type="Rhea" id="RHEA:13065"/>
        <dbReference type="ChEBI" id="CHEBI:15377"/>
        <dbReference type="ChEBI" id="CHEBI:15378"/>
        <dbReference type="ChEBI" id="CHEBI:30616"/>
        <dbReference type="ChEBI" id="CHEBI:43474"/>
        <dbReference type="ChEBI" id="CHEBI:456216"/>
        <dbReference type="EC" id="5.6.2.4"/>
    </reaction>
</comment>
<feature type="domain" description="Helicase ATP-binding" evidence="13">
    <location>
        <begin position="274"/>
        <end position="440"/>
    </location>
</feature>
<dbReference type="CDD" id="cd18804">
    <property type="entry name" value="SF2_C_priA"/>
    <property type="match status" value="1"/>
</dbReference>
<evidence type="ECO:0000256" key="11">
    <source>
        <dbReference type="ARBA" id="ARBA00048988"/>
    </source>
</evidence>
<keyword evidence="4 12" id="KW-0547">Nucleotide-binding</keyword>
<protein>
    <recommendedName>
        <fullName evidence="12">Replication restart protein PriA</fullName>
    </recommendedName>
    <alternativeName>
        <fullName evidence="12">ATP-dependent DNA helicase PriA</fullName>
        <ecNumber evidence="12">5.6.2.4</ecNumber>
    </alternativeName>
    <alternativeName>
        <fullName evidence="12">DNA 3'-5' helicase PriA</fullName>
    </alternativeName>
</protein>
<feature type="binding site" evidence="12">
    <location>
        <position position="532"/>
    </location>
    <ligand>
        <name>Zn(2+)</name>
        <dbReference type="ChEBI" id="CHEBI:29105"/>
        <label>2</label>
    </ligand>
</feature>
<feature type="binding site" evidence="12">
    <location>
        <position position="529"/>
    </location>
    <ligand>
        <name>Zn(2+)</name>
        <dbReference type="ChEBI" id="CHEBI:29105"/>
        <label>2</label>
    </ligand>
</feature>
<dbReference type="PANTHER" id="PTHR30580:SF0">
    <property type="entry name" value="PRIMOSOMAL PROTEIN N"/>
    <property type="match status" value="1"/>
</dbReference>
<dbReference type="Gene3D" id="3.40.50.300">
    <property type="entry name" value="P-loop containing nucleotide triphosphate hydrolases"/>
    <property type="match status" value="2"/>
</dbReference>
<dbReference type="SUPFAM" id="SSF52540">
    <property type="entry name" value="P-loop containing nucleoside triphosphate hydrolases"/>
    <property type="match status" value="2"/>
</dbReference>
<dbReference type="GO" id="GO:0006270">
    <property type="term" value="P:DNA replication initiation"/>
    <property type="evidence" value="ECO:0007669"/>
    <property type="project" value="TreeGrafter"/>
</dbReference>
<keyword evidence="2 12" id="KW-0235">DNA replication</keyword>
<dbReference type="InterPro" id="IPR014001">
    <property type="entry name" value="Helicase_ATP-bd"/>
</dbReference>
<evidence type="ECO:0000259" key="13">
    <source>
        <dbReference type="PROSITE" id="PS51192"/>
    </source>
</evidence>
<keyword evidence="9 12" id="KW-0238">DNA-binding</keyword>
<comment type="cofactor">
    <cofactor evidence="12">
        <name>Zn(2+)</name>
        <dbReference type="ChEBI" id="CHEBI:29105"/>
    </cofactor>
    <text evidence="12">Binds 2 zinc ions per subunit.</text>
</comment>
<feature type="binding site" evidence="12">
    <location>
        <position position="545"/>
    </location>
    <ligand>
        <name>Zn(2+)</name>
        <dbReference type="ChEBI" id="CHEBI:29105"/>
        <label>1</label>
    </ligand>
</feature>
<dbReference type="SMART" id="SM00490">
    <property type="entry name" value="HELICc"/>
    <property type="match status" value="1"/>
</dbReference>
<keyword evidence="10 12" id="KW-0413">Isomerase</keyword>
<dbReference type="GO" id="GO:0005524">
    <property type="term" value="F:ATP binding"/>
    <property type="evidence" value="ECO:0007669"/>
    <property type="project" value="UniProtKB-UniRule"/>
</dbReference>
<dbReference type="Pfam" id="PF17764">
    <property type="entry name" value="PriA_3primeBD"/>
    <property type="match status" value="1"/>
</dbReference>
<evidence type="ECO:0000256" key="3">
    <source>
        <dbReference type="ARBA" id="ARBA00022723"/>
    </source>
</evidence>
<dbReference type="FunFam" id="3.40.1440.60:FF:000001">
    <property type="entry name" value="Primosomal protein N"/>
    <property type="match status" value="1"/>
</dbReference>
<dbReference type="PROSITE" id="PS51192">
    <property type="entry name" value="HELICASE_ATP_BIND_1"/>
    <property type="match status" value="1"/>
</dbReference>
<dbReference type="Gene3D" id="3.40.1440.60">
    <property type="entry name" value="PriA, 3(prime) DNA-binding domain"/>
    <property type="match status" value="1"/>
</dbReference>
<dbReference type="CDD" id="cd17929">
    <property type="entry name" value="DEXHc_priA"/>
    <property type="match status" value="1"/>
</dbReference>
<comment type="similarity">
    <text evidence="12">Belongs to the helicase family. PriA subfamily.</text>
</comment>
<dbReference type="GO" id="GO:0006310">
    <property type="term" value="P:DNA recombination"/>
    <property type="evidence" value="ECO:0007669"/>
    <property type="project" value="InterPro"/>
</dbReference>
<dbReference type="InterPro" id="IPR040498">
    <property type="entry name" value="PriA_CRR"/>
</dbReference>
<dbReference type="GO" id="GO:1990077">
    <property type="term" value="C:primosome complex"/>
    <property type="evidence" value="ECO:0007669"/>
    <property type="project" value="UniProtKB-UniRule"/>
</dbReference>
<dbReference type="RefSeq" id="WP_164799207.1">
    <property type="nucleotide sequence ID" value="NZ_CP049225.1"/>
</dbReference>
<keyword evidence="8 12" id="KW-0067">ATP-binding</keyword>
<dbReference type="PROSITE" id="PS51194">
    <property type="entry name" value="HELICASE_CTER"/>
    <property type="match status" value="1"/>
</dbReference>
<proteinExistence type="inferred from homology"/>
<feature type="binding site" evidence="12">
    <location>
        <position position="514"/>
    </location>
    <ligand>
        <name>Zn(2+)</name>
        <dbReference type="ChEBI" id="CHEBI:29105"/>
        <label>2</label>
    </ligand>
</feature>
<dbReference type="InterPro" id="IPR001650">
    <property type="entry name" value="Helicase_C-like"/>
</dbReference>
<dbReference type="InterPro" id="IPR041222">
    <property type="entry name" value="PriA_3primeBD"/>
</dbReference>
<dbReference type="AlphaFoldDB" id="A0A6G7B9J6"/>
<evidence type="ECO:0000256" key="9">
    <source>
        <dbReference type="ARBA" id="ARBA00023125"/>
    </source>
</evidence>
<feature type="binding site" evidence="12">
    <location>
        <position position="505"/>
    </location>
    <ligand>
        <name>Zn(2+)</name>
        <dbReference type="ChEBI" id="CHEBI:29105"/>
        <label>1</label>
    </ligand>
</feature>
<feature type="binding site" evidence="12">
    <location>
        <position position="542"/>
    </location>
    <ligand>
        <name>Zn(2+)</name>
        <dbReference type="ChEBI" id="CHEBI:29105"/>
        <label>1</label>
    </ligand>
</feature>
<evidence type="ECO:0000256" key="4">
    <source>
        <dbReference type="ARBA" id="ARBA00022741"/>
    </source>
</evidence>
<dbReference type="FunFam" id="3.40.50.300:FF:000489">
    <property type="entry name" value="Primosome assembly protein PriA"/>
    <property type="match status" value="1"/>
</dbReference>